<dbReference type="HOGENOM" id="CLU_2301178_0_0_0"/>
<dbReference type="STRING" id="1006576.DTL3_1180"/>
<dbReference type="AlphaFoldDB" id="A0A0C7NYY0"/>
<dbReference type="OrthoDB" id="9769353at2"/>
<reference evidence="3" key="1">
    <citation type="submission" date="2014-11" db="EMBL/GenBank/DDBJ databases">
        <authorList>
            <person name="Wibberg D."/>
        </authorList>
    </citation>
    <scope>NUCLEOTIDE SEQUENCE [LARGE SCALE GENOMIC DNA]</scope>
    <source>
        <strain evidence="3">L3</strain>
    </source>
</reference>
<feature type="coiled-coil region" evidence="1">
    <location>
        <begin position="12"/>
        <end position="46"/>
    </location>
</feature>
<keyword evidence="1" id="KW-0175">Coiled coil</keyword>
<proteinExistence type="predicted"/>
<evidence type="ECO:0000256" key="1">
    <source>
        <dbReference type="SAM" id="Coils"/>
    </source>
</evidence>
<keyword evidence="3" id="KW-1185">Reference proteome</keyword>
<accession>A0A0C7NYY0</accession>
<dbReference type="Proteomes" id="UP000032809">
    <property type="component" value="Chromosome I"/>
</dbReference>
<dbReference type="KEGG" id="dtn:DTL3_1180"/>
<evidence type="ECO:0000313" key="2">
    <source>
        <dbReference type="EMBL" id="CEP78483.1"/>
    </source>
</evidence>
<dbReference type="EMBL" id="LN824141">
    <property type="protein sequence ID" value="CEP78483.1"/>
    <property type="molecule type" value="Genomic_DNA"/>
</dbReference>
<evidence type="ECO:0000313" key="3">
    <source>
        <dbReference type="Proteomes" id="UP000032809"/>
    </source>
</evidence>
<organism evidence="2 3">
    <name type="scientific">Defluviitoga tunisiensis</name>
    <dbReference type="NCBI Taxonomy" id="1006576"/>
    <lineage>
        <taxon>Bacteria</taxon>
        <taxon>Thermotogati</taxon>
        <taxon>Thermotogota</taxon>
        <taxon>Thermotogae</taxon>
        <taxon>Petrotogales</taxon>
        <taxon>Petrotogaceae</taxon>
        <taxon>Defluviitoga</taxon>
    </lineage>
</organism>
<name>A0A0C7NYY0_DEFTU</name>
<dbReference type="RefSeq" id="WP_045087920.1">
    <property type="nucleotide sequence ID" value="NZ_LN824141.1"/>
</dbReference>
<protein>
    <submittedName>
        <fullName evidence="2">Uncharacterized protein</fullName>
    </submittedName>
</protein>
<gene>
    <name evidence="2" type="ORF">DTL3_1180</name>
</gene>
<sequence>MVDENSRKAMDQKKYSKKYNELVERYRQAQDELNEIEEKQQENKVRKDSIDTFIDRLKNQDTILTDFDETLWISTIDKVVIEDDITFYFKDGTKIKQEMI</sequence>